<dbReference type="Gene3D" id="3.40.50.2300">
    <property type="match status" value="1"/>
</dbReference>
<evidence type="ECO:0000313" key="5">
    <source>
        <dbReference type="Proteomes" id="UP000245880"/>
    </source>
</evidence>
<dbReference type="AlphaFoldDB" id="A0A316AJA7"/>
<dbReference type="PROSITE" id="PS50110">
    <property type="entry name" value="RESPONSE_REGULATORY"/>
    <property type="match status" value="1"/>
</dbReference>
<feature type="domain" description="HTH LytTR-type" evidence="3">
    <location>
        <begin position="134"/>
        <end position="234"/>
    </location>
</feature>
<keyword evidence="1" id="KW-0597">Phosphoprotein</keyword>
<dbReference type="RefSeq" id="WP_109674520.1">
    <property type="nucleotide sequence ID" value="NZ_QGDT01000005.1"/>
</dbReference>
<dbReference type="PANTHER" id="PTHR37299:SF1">
    <property type="entry name" value="STAGE 0 SPORULATION PROTEIN A HOMOLOG"/>
    <property type="match status" value="1"/>
</dbReference>
<dbReference type="InterPro" id="IPR011006">
    <property type="entry name" value="CheY-like_superfamily"/>
</dbReference>
<dbReference type="SMART" id="SM00448">
    <property type="entry name" value="REC"/>
    <property type="match status" value="1"/>
</dbReference>
<name>A0A316AJA7_9BACT</name>
<proteinExistence type="predicted"/>
<keyword evidence="4" id="KW-0238">DNA-binding</keyword>
<comment type="caution">
    <text evidence="4">The sequence shown here is derived from an EMBL/GenBank/DDBJ whole genome shotgun (WGS) entry which is preliminary data.</text>
</comment>
<evidence type="ECO:0000259" key="3">
    <source>
        <dbReference type="PROSITE" id="PS50930"/>
    </source>
</evidence>
<feature type="domain" description="Response regulatory" evidence="2">
    <location>
        <begin position="5"/>
        <end position="116"/>
    </location>
</feature>
<organism evidence="4 5">
    <name type="scientific">Dyadobacter jejuensis</name>
    <dbReference type="NCBI Taxonomy" id="1082580"/>
    <lineage>
        <taxon>Bacteria</taxon>
        <taxon>Pseudomonadati</taxon>
        <taxon>Bacteroidota</taxon>
        <taxon>Cytophagia</taxon>
        <taxon>Cytophagales</taxon>
        <taxon>Spirosomataceae</taxon>
        <taxon>Dyadobacter</taxon>
    </lineage>
</organism>
<protein>
    <submittedName>
        <fullName evidence="4">DNA-binding LytR/AlgR family response regulator</fullName>
    </submittedName>
</protein>
<evidence type="ECO:0000259" key="2">
    <source>
        <dbReference type="PROSITE" id="PS50110"/>
    </source>
</evidence>
<dbReference type="OrthoDB" id="1646880at2"/>
<dbReference type="PROSITE" id="PS50930">
    <property type="entry name" value="HTH_LYTTR"/>
    <property type="match status" value="1"/>
</dbReference>
<evidence type="ECO:0000313" key="4">
    <source>
        <dbReference type="EMBL" id="PWJ57895.1"/>
    </source>
</evidence>
<feature type="modified residue" description="4-aspartylphosphate" evidence="1">
    <location>
        <position position="56"/>
    </location>
</feature>
<dbReference type="Proteomes" id="UP000245880">
    <property type="component" value="Unassembled WGS sequence"/>
</dbReference>
<dbReference type="Gene3D" id="2.40.50.1020">
    <property type="entry name" value="LytTr DNA-binding domain"/>
    <property type="match status" value="1"/>
</dbReference>
<dbReference type="GO" id="GO:0000156">
    <property type="term" value="F:phosphorelay response regulator activity"/>
    <property type="evidence" value="ECO:0007669"/>
    <property type="project" value="InterPro"/>
</dbReference>
<dbReference type="GO" id="GO:0003677">
    <property type="term" value="F:DNA binding"/>
    <property type="evidence" value="ECO:0007669"/>
    <property type="project" value="UniProtKB-KW"/>
</dbReference>
<sequence>MDKIKCIAIDDEPFALELISEDIQRLDFLELVGSFPGPDAAGNLLKEGEVDLIFLDIQMPTITGIEFLKSTPVHPMVILTTAYEQYALDGFELNVVDYLVKPIPFTRFQQAAERALNLFQLNKLASTQQPLPPIYVNTQYQKVKIAQEDISYVEGMKDYVKIYIENQSEPILTRMNLKKMESLLSPERFCRVHNSFVVPLEKITSSLRSKLFLGSVEIPIGEKFAEHFRERYQQ</sequence>
<dbReference type="Pfam" id="PF04397">
    <property type="entry name" value="LytTR"/>
    <property type="match status" value="1"/>
</dbReference>
<keyword evidence="5" id="KW-1185">Reference proteome</keyword>
<reference evidence="4 5" key="1">
    <citation type="submission" date="2018-03" db="EMBL/GenBank/DDBJ databases">
        <title>Genomic Encyclopedia of Archaeal and Bacterial Type Strains, Phase II (KMG-II): from individual species to whole genera.</title>
        <authorList>
            <person name="Goeker M."/>
        </authorList>
    </citation>
    <scope>NUCLEOTIDE SEQUENCE [LARGE SCALE GENOMIC DNA]</scope>
    <source>
        <strain evidence="4 5">DSM 100346</strain>
    </source>
</reference>
<dbReference type="InterPro" id="IPR001789">
    <property type="entry name" value="Sig_transdc_resp-reg_receiver"/>
</dbReference>
<dbReference type="SUPFAM" id="SSF52172">
    <property type="entry name" value="CheY-like"/>
    <property type="match status" value="1"/>
</dbReference>
<dbReference type="SMART" id="SM00850">
    <property type="entry name" value="LytTR"/>
    <property type="match status" value="1"/>
</dbReference>
<gene>
    <name evidence="4" type="ORF">CLV98_10575</name>
</gene>
<accession>A0A316AJA7</accession>
<dbReference type="PANTHER" id="PTHR37299">
    <property type="entry name" value="TRANSCRIPTIONAL REGULATOR-RELATED"/>
    <property type="match status" value="1"/>
</dbReference>
<dbReference type="InterPro" id="IPR046947">
    <property type="entry name" value="LytR-like"/>
</dbReference>
<dbReference type="Pfam" id="PF00072">
    <property type="entry name" value="Response_reg"/>
    <property type="match status" value="1"/>
</dbReference>
<dbReference type="InterPro" id="IPR007492">
    <property type="entry name" value="LytTR_DNA-bd_dom"/>
</dbReference>
<evidence type="ECO:0000256" key="1">
    <source>
        <dbReference type="PROSITE-ProRule" id="PRU00169"/>
    </source>
</evidence>
<dbReference type="EMBL" id="QGDT01000005">
    <property type="protein sequence ID" value="PWJ57895.1"/>
    <property type="molecule type" value="Genomic_DNA"/>
</dbReference>